<gene>
    <name evidence="2" type="ORF">KAJ83_07790</name>
</gene>
<evidence type="ECO:0000313" key="2">
    <source>
        <dbReference type="EMBL" id="MBP5856905.1"/>
    </source>
</evidence>
<keyword evidence="1" id="KW-0812">Transmembrane</keyword>
<feature type="transmembrane region" description="Helical" evidence="1">
    <location>
        <begin position="220"/>
        <end position="241"/>
    </location>
</feature>
<feature type="transmembrane region" description="Helical" evidence="1">
    <location>
        <begin position="12"/>
        <end position="31"/>
    </location>
</feature>
<feature type="transmembrane region" description="Helical" evidence="1">
    <location>
        <begin position="115"/>
        <end position="138"/>
    </location>
</feature>
<dbReference type="RefSeq" id="WP_210681486.1">
    <property type="nucleotide sequence ID" value="NZ_JAGMWN010000003.1"/>
</dbReference>
<accession>A0A8J7V212</accession>
<dbReference type="AlphaFoldDB" id="A0A8J7V212"/>
<name>A0A8J7V212_9PROT</name>
<dbReference type="Proteomes" id="UP000672602">
    <property type="component" value="Unassembled WGS sequence"/>
</dbReference>
<comment type="caution">
    <text evidence="2">The sequence shown here is derived from an EMBL/GenBank/DDBJ whole genome shotgun (WGS) entry which is preliminary data.</text>
</comment>
<evidence type="ECO:0008006" key="4">
    <source>
        <dbReference type="Google" id="ProtNLM"/>
    </source>
</evidence>
<organism evidence="2 3">
    <name type="scientific">Marivibrio halodurans</name>
    <dbReference type="NCBI Taxonomy" id="2039722"/>
    <lineage>
        <taxon>Bacteria</taxon>
        <taxon>Pseudomonadati</taxon>
        <taxon>Pseudomonadota</taxon>
        <taxon>Alphaproteobacteria</taxon>
        <taxon>Rhodospirillales</taxon>
        <taxon>Rhodospirillaceae</taxon>
        <taxon>Marivibrio</taxon>
    </lineage>
</organism>
<keyword evidence="1" id="KW-1133">Transmembrane helix</keyword>
<evidence type="ECO:0000256" key="1">
    <source>
        <dbReference type="SAM" id="Phobius"/>
    </source>
</evidence>
<reference evidence="2" key="1">
    <citation type="submission" date="2021-04" db="EMBL/GenBank/DDBJ databases">
        <authorList>
            <person name="Zhang D.-C."/>
        </authorList>
    </citation>
    <scope>NUCLEOTIDE SEQUENCE</scope>
    <source>
        <strain evidence="2">CGMCC 1.15697</strain>
    </source>
</reference>
<feature type="transmembrane region" description="Helical" evidence="1">
    <location>
        <begin position="43"/>
        <end position="64"/>
    </location>
</feature>
<feature type="transmembrane region" description="Helical" evidence="1">
    <location>
        <begin position="71"/>
        <end position="90"/>
    </location>
</feature>
<proteinExistence type="predicted"/>
<keyword evidence="1" id="KW-0472">Membrane</keyword>
<feature type="transmembrane region" description="Helical" evidence="1">
    <location>
        <begin position="159"/>
        <end position="184"/>
    </location>
</feature>
<evidence type="ECO:0000313" key="3">
    <source>
        <dbReference type="Proteomes" id="UP000672602"/>
    </source>
</evidence>
<dbReference type="EMBL" id="JAGMWN010000003">
    <property type="protein sequence ID" value="MBP5856905.1"/>
    <property type="molecule type" value="Genomic_DNA"/>
</dbReference>
<feature type="transmembrane region" description="Helical" evidence="1">
    <location>
        <begin position="190"/>
        <end position="208"/>
    </location>
</feature>
<protein>
    <recommendedName>
        <fullName evidence="4">Divalent cation transporter</fullName>
    </recommendedName>
</protein>
<keyword evidence="3" id="KW-1185">Reference proteome</keyword>
<sequence length="244" mass="24961">METFGEEFGHAMLLAAMAGGAIPAGAGLALIERFLPGWLEMETRHAVIAFGGGILLAAVAFVLVPHGQAVLSMWMVALSIAAGGLLFMVIDRALQRSGASVAQTLAMLLDFVPEAIALGALLATGAPTVLLLAVIIGLQNLPEGFNAYRELSASRRTPSGARAFAILTGCAFLGPLAAAFGFIVLGDREGVVATIMLVASGGILYLTFQDIAPQARLDRAWAPPFGAVAGFLAGLVGQMTLGGG</sequence>